<dbReference type="EMBL" id="JBHUMX010000038">
    <property type="protein sequence ID" value="MFD2629645.1"/>
    <property type="molecule type" value="Genomic_DNA"/>
</dbReference>
<organism evidence="2 3">
    <name type="scientific">Oceanobacillus kapialis</name>
    <dbReference type="NCBI Taxonomy" id="481353"/>
    <lineage>
        <taxon>Bacteria</taxon>
        <taxon>Bacillati</taxon>
        <taxon>Bacillota</taxon>
        <taxon>Bacilli</taxon>
        <taxon>Bacillales</taxon>
        <taxon>Bacillaceae</taxon>
        <taxon>Oceanobacillus</taxon>
    </lineage>
</organism>
<reference evidence="3" key="1">
    <citation type="journal article" date="2019" name="Int. J. Syst. Evol. Microbiol.">
        <title>The Global Catalogue of Microorganisms (GCM) 10K type strain sequencing project: providing services to taxonomists for standard genome sequencing and annotation.</title>
        <authorList>
            <consortium name="The Broad Institute Genomics Platform"/>
            <consortium name="The Broad Institute Genome Sequencing Center for Infectious Disease"/>
            <person name="Wu L."/>
            <person name="Ma J."/>
        </authorList>
    </citation>
    <scope>NUCLEOTIDE SEQUENCE [LARGE SCALE GENOMIC DNA]</scope>
    <source>
        <strain evidence="3">TISTR 1858</strain>
    </source>
</reference>
<name>A0ABW5Q2N5_9BACI</name>
<keyword evidence="1" id="KW-0472">Membrane</keyword>
<sequence length="93" mass="10320">MGTRHIITLSNLLLSGTLALLITLFFVGGAILNTKADLGLEPEYFVILFIWGIGATFGFLQFLKNLVRYFVLSLFTTWASIPLGVYLGYIMAK</sequence>
<dbReference type="Proteomes" id="UP001597451">
    <property type="component" value="Unassembled WGS sequence"/>
</dbReference>
<feature type="transmembrane region" description="Helical" evidence="1">
    <location>
        <begin position="70"/>
        <end position="92"/>
    </location>
</feature>
<keyword evidence="1" id="KW-0812">Transmembrane</keyword>
<gene>
    <name evidence="2" type="ORF">ACFSUN_12730</name>
</gene>
<dbReference type="RefSeq" id="WP_379562436.1">
    <property type="nucleotide sequence ID" value="NZ_CP085256.1"/>
</dbReference>
<keyword evidence="1" id="KW-1133">Transmembrane helix</keyword>
<protein>
    <submittedName>
        <fullName evidence="2">Uncharacterized protein</fullName>
    </submittedName>
</protein>
<accession>A0ABW5Q2N5</accession>
<feature type="transmembrane region" description="Helical" evidence="1">
    <location>
        <begin position="44"/>
        <end position="63"/>
    </location>
</feature>
<keyword evidence="3" id="KW-1185">Reference proteome</keyword>
<evidence type="ECO:0000256" key="1">
    <source>
        <dbReference type="SAM" id="Phobius"/>
    </source>
</evidence>
<comment type="caution">
    <text evidence="2">The sequence shown here is derived from an EMBL/GenBank/DDBJ whole genome shotgun (WGS) entry which is preliminary data.</text>
</comment>
<evidence type="ECO:0000313" key="2">
    <source>
        <dbReference type="EMBL" id="MFD2629645.1"/>
    </source>
</evidence>
<proteinExistence type="predicted"/>
<evidence type="ECO:0000313" key="3">
    <source>
        <dbReference type="Proteomes" id="UP001597451"/>
    </source>
</evidence>
<feature type="transmembrane region" description="Helical" evidence="1">
    <location>
        <begin position="12"/>
        <end position="32"/>
    </location>
</feature>